<dbReference type="OMA" id="NCPARRI"/>
<evidence type="ECO:0000313" key="1">
    <source>
        <dbReference type="EMBL" id="TKV94306.1"/>
    </source>
</evidence>
<dbReference type="AlphaFoldDB" id="A0A4U6TB62"/>
<proteinExistence type="predicted"/>
<sequence>MDVNLSVWNVRGLNCRARRTAIHELVWSERVSLLCLQEAKLDVVDRTLILDMLGLDFDYYALPAVHSCGGFLVAWDIGMFPAPHWALTQSLSRSSPGMRQCNNGS</sequence>
<evidence type="ECO:0008006" key="3">
    <source>
        <dbReference type="Google" id="ProtNLM"/>
    </source>
</evidence>
<keyword evidence="2" id="KW-1185">Reference proteome</keyword>
<evidence type="ECO:0000313" key="2">
    <source>
        <dbReference type="Proteomes" id="UP000298652"/>
    </source>
</evidence>
<organism evidence="1 2">
    <name type="scientific">Setaria viridis</name>
    <name type="common">Green bristlegrass</name>
    <name type="synonym">Setaria italica subsp. viridis</name>
    <dbReference type="NCBI Taxonomy" id="4556"/>
    <lineage>
        <taxon>Eukaryota</taxon>
        <taxon>Viridiplantae</taxon>
        <taxon>Streptophyta</taxon>
        <taxon>Embryophyta</taxon>
        <taxon>Tracheophyta</taxon>
        <taxon>Spermatophyta</taxon>
        <taxon>Magnoliopsida</taxon>
        <taxon>Liliopsida</taxon>
        <taxon>Poales</taxon>
        <taxon>Poaceae</taxon>
        <taxon>PACMAD clade</taxon>
        <taxon>Panicoideae</taxon>
        <taxon>Panicodae</taxon>
        <taxon>Paniceae</taxon>
        <taxon>Cenchrinae</taxon>
        <taxon>Setaria</taxon>
    </lineage>
</organism>
<reference evidence="1" key="1">
    <citation type="submission" date="2019-03" db="EMBL/GenBank/DDBJ databases">
        <title>WGS assembly of Setaria viridis.</title>
        <authorList>
            <person name="Huang P."/>
            <person name="Jenkins J."/>
            <person name="Grimwood J."/>
            <person name="Barry K."/>
            <person name="Healey A."/>
            <person name="Mamidi S."/>
            <person name="Sreedasyam A."/>
            <person name="Shu S."/>
            <person name="Feldman M."/>
            <person name="Wu J."/>
            <person name="Yu Y."/>
            <person name="Chen C."/>
            <person name="Johnson J."/>
            <person name="Rokhsar D."/>
            <person name="Baxter I."/>
            <person name="Schmutz J."/>
            <person name="Brutnell T."/>
            <person name="Kellogg E."/>
        </authorList>
    </citation>
    <scope>NUCLEOTIDE SEQUENCE [LARGE SCALE GENOMIC DNA]</scope>
</reference>
<protein>
    <recommendedName>
        <fullName evidence="3">Endonuclease/exonuclease/phosphatase domain-containing protein</fullName>
    </recommendedName>
</protein>
<gene>
    <name evidence="1" type="ORF">SEVIR_9G285200v2</name>
</gene>
<dbReference type="EMBL" id="CM016560">
    <property type="protein sequence ID" value="TKV94306.1"/>
    <property type="molecule type" value="Genomic_DNA"/>
</dbReference>
<accession>A0A4U6TB62</accession>
<dbReference type="SUPFAM" id="SSF56219">
    <property type="entry name" value="DNase I-like"/>
    <property type="match status" value="1"/>
</dbReference>
<dbReference type="InterPro" id="IPR036691">
    <property type="entry name" value="Endo/exonu/phosph_ase_sf"/>
</dbReference>
<dbReference type="Gene3D" id="3.60.10.10">
    <property type="entry name" value="Endonuclease/exonuclease/phosphatase"/>
    <property type="match status" value="1"/>
</dbReference>
<dbReference type="Gramene" id="TKV94306">
    <property type="protein sequence ID" value="TKV94306"/>
    <property type="gene ID" value="SEVIR_9G285200v2"/>
</dbReference>
<name>A0A4U6TB62_SETVI</name>
<dbReference type="Proteomes" id="UP000298652">
    <property type="component" value="Chromosome 9"/>
</dbReference>